<reference evidence="2 3" key="1">
    <citation type="submission" date="2016-08" db="EMBL/GenBank/DDBJ databases">
        <authorList>
            <person name="Seilhamer J.J."/>
        </authorList>
    </citation>
    <scope>NUCLEOTIDE SEQUENCE [LARGE SCALE GENOMIC DNA]</scope>
    <source>
        <strain evidence="2 3">A37T2</strain>
    </source>
</reference>
<dbReference type="Pfam" id="PF16119">
    <property type="entry name" value="DUF4835"/>
    <property type="match status" value="1"/>
</dbReference>
<name>A0A1C4BUK0_9BACT</name>
<keyword evidence="3" id="KW-1185">Reference proteome</keyword>
<organism evidence="2 3">
    <name type="scientific">Chitinophaga costaii</name>
    <dbReference type="NCBI Taxonomy" id="1335309"/>
    <lineage>
        <taxon>Bacteria</taxon>
        <taxon>Pseudomonadati</taxon>
        <taxon>Bacteroidota</taxon>
        <taxon>Chitinophagia</taxon>
        <taxon>Chitinophagales</taxon>
        <taxon>Chitinophagaceae</taxon>
        <taxon>Chitinophaga</taxon>
    </lineage>
</organism>
<dbReference type="Proteomes" id="UP000242818">
    <property type="component" value="Unassembled WGS sequence"/>
</dbReference>
<protein>
    <recommendedName>
        <fullName evidence="4">DUF4835 domain-containing protein</fullName>
    </recommendedName>
</protein>
<gene>
    <name evidence="2" type="ORF">GA0116948_103267</name>
</gene>
<feature type="signal peptide" evidence="1">
    <location>
        <begin position="1"/>
        <end position="22"/>
    </location>
</feature>
<evidence type="ECO:0000313" key="3">
    <source>
        <dbReference type="Proteomes" id="UP000242818"/>
    </source>
</evidence>
<dbReference type="RefSeq" id="WP_240619129.1">
    <property type="nucleotide sequence ID" value="NZ_FMAR01000003.1"/>
</dbReference>
<evidence type="ECO:0000256" key="1">
    <source>
        <dbReference type="SAM" id="SignalP"/>
    </source>
</evidence>
<dbReference type="InterPro" id="IPR032274">
    <property type="entry name" value="DUF4835"/>
</dbReference>
<evidence type="ECO:0000313" key="2">
    <source>
        <dbReference type="EMBL" id="SCC10599.1"/>
    </source>
</evidence>
<proteinExistence type="predicted"/>
<evidence type="ECO:0008006" key="4">
    <source>
        <dbReference type="Google" id="ProtNLM"/>
    </source>
</evidence>
<sequence length="307" mass="34810">MHKYLRSLLAASLLLAGISARAQELRATVNVVATSVQSTTDKRVYTTLQNAIKEFVNNRRWSDDAFAPAERIECNFLINITAEISSGTYRANLTVQATRPVYNTNYSTTLLNYQDNNLTFKYAEFQPLEFSDTRVVGNDPMTSNLTAVLAYYVYVILGLDYDSFTPRGGDPFFKKALNIVNNAPDGKDVAGWKAFEGNRNRYWLVDNLMNVKFSRFHDVMYQYHRQGLDVMYDDVARGRGAVINCVNMLAAINEDIPNAMLLQVFFLAKNDELFKIFNKATPQEKGRVSQLLATLDVPNANKYLQLK</sequence>
<accession>A0A1C4BUK0</accession>
<keyword evidence="1" id="KW-0732">Signal</keyword>
<dbReference type="EMBL" id="FMAR01000003">
    <property type="protein sequence ID" value="SCC10599.1"/>
    <property type="molecule type" value="Genomic_DNA"/>
</dbReference>
<feature type="chain" id="PRO_5008689532" description="DUF4835 domain-containing protein" evidence="1">
    <location>
        <begin position="23"/>
        <end position="307"/>
    </location>
</feature>
<dbReference type="STRING" id="1335309.GA0116948_103267"/>
<dbReference type="AlphaFoldDB" id="A0A1C4BUK0"/>